<dbReference type="Proteomes" id="UP001313282">
    <property type="component" value="Unassembled WGS sequence"/>
</dbReference>
<name>A0AAN8RCP9_9PEZI</name>
<feature type="compositionally biased region" description="Polar residues" evidence="1">
    <location>
        <begin position="52"/>
        <end position="68"/>
    </location>
</feature>
<dbReference type="EMBL" id="JAVHNR010000004">
    <property type="protein sequence ID" value="KAK6344846.1"/>
    <property type="molecule type" value="Genomic_DNA"/>
</dbReference>
<comment type="caution">
    <text evidence="2">The sequence shown here is derived from an EMBL/GenBank/DDBJ whole genome shotgun (WGS) entry which is preliminary data.</text>
</comment>
<evidence type="ECO:0000256" key="1">
    <source>
        <dbReference type="SAM" id="MobiDB-lite"/>
    </source>
</evidence>
<feature type="region of interest" description="Disordered" evidence="1">
    <location>
        <begin position="425"/>
        <end position="444"/>
    </location>
</feature>
<evidence type="ECO:0000313" key="3">
    <source>
        <dbReference type="Proteomes" id="UP001313282"/>
    </source>
</evidence>
<proteinExistence type="predicted"/>
<evidence type="ECO:0000313" key="2">
    <source>
        <dbReference type="EMBL" id="KAK6344846.1"/>
    </source>
</evidence>
<feature type="compositionally biased region" description="Polar residues" evidence="1">
    <location>
        <begin position="7"/>
        <end position="17"/>
    </location>
</feature>
<feature type="compositionally biased region" description="Basic residues" evidence="1">
    <location>
        <begin position="22"/>
        <end position="32"/>
    </location>
</feature>
<accession>A0AAN8RCP9</accession>
<protein>
    <submittedName>
        <fullName evidence="2">Uncharacterized protein</fullName>
    </submittedName>
</protein>
<reference evidence="2 3" key="1">
    <citation type="submission" date="2019-10" db="EMBL/GenBank/DDBJ databases">
        <authorList>
            <person name="Palmer J.M."/>
        </authorList>
    </citation>
    <scope>NUCLEOTIDE SEQUENCE [LARGE SCALE GENOMIC DNA]</scope>
    <source>
        <strain evidence="2 3">TWF718</strain>
    </source>
</reference>
<feature type="compositionally biased region" description="Basic and acidic residues" evidence="1">
    <location>
        <begin position="119"/>
        <end position="134"/>
    </location>
</feature>
<organism evidence="2 3">
    <name type="scientific">Orbilia javanica</name>
    <dbReference type="NCBI Taxonomy" id="47235"/>
    <lineage>
        <taxon>Eukaryota</taxon>
        <taxon>Fungi</taxon>
        <taxon>Dikarya</taxon>
        <taxon>Ascomycota</taxon>
        <taxon>Pezizomycotina</taxon>
        <taxon>Orbiliomycetes</taxon>
        <taxon>Orbiliales</taxon>
        <taxon>Orbiliaceae</taxon>
        <taxon>Orbilia</taxon>
    </lineage>
</organism>
<gene>
    <name evidence="2" type="ORF">TWF718_006798</name>
</gene>
<keyword evidence="3" id="KW-1185">Reference proteome</keyword>
<feature type="region of interest" description="Disordered" evidence="1">
    <location>
        <begin position="1"/>
        <end position="226"/>
    </location>
</feature>
<dbReference type="AlphaFoldDB" id="A0AAN8RCP9"/>
<feature type="compositionally biased region" description="Polar residues" evidence="1">
    <location>
        <begin position="76"/>
        <end position="94"/>
    </location>
</feature>
<feature type="compositionally biased region" description="Basic and acidic residues" evidence="1">
    <location>
        <begin position="429"/>
        <end position="444"/>
    </location>
</feature>
<sequence>MARSTKKTSNGSPSPATENGRRLHSHSSKKHNNSTSAKSTAGLGNTAPRAQAKSNISQCSENPGSMDSATMKPPTAHSNCQSSQESPKTQQSQEYMPPAQHVLKKRPIAKSEPSVSKTEPNKRRYPKRDLKSEPAYEISPSTDLELSIAQPKSKKRRFSQEFPSEEPTARKLPAPKADLESPVPKVGSKKSEKVPLPEATPEAHPTKVLTEAEPATEGLSTPPPKIFRDKDAPGVKYIEDTRLDEIWLQTVYRKWEKPDWLWELEGAGILTVGDIGAYDGKGGMKRLKKKIRMYFEEELMIEYEREWKKQVSYMTSDDLKSALKLSKASFHRAYQEAEFDDGEGGKEKKVLIRSQARDYIQPNIHLGEVAMRKLSQETRQVLAQIEIFMEYAEEGMKSSLGERLSGVERQLQGIDEKLDKIADVLGGLHPRDNPREGRWARRRA</sequence>